<dbReference type="HOGENOM" id="CLU_154612_1_1_5"/>
<dbReference type="KEGG" id="thal:A1OE_1164"/>
<feature type="transmembrane region" description="Helical" evidence="6">
    <location>
        <begin position="7"/>
        <end position="29"/>
    </location>
</feature>
<evidence type="ECO:0000256" key="6">
    <source>
        <dbReference type="SAM" id="Phobius"/>
    </source>
</evidence>
<organism evidence="8 9">
    <name type="scientific">Candidatus Endolissoclinum faulkneri L2</name>
    <dbReference type="NCBI Taxonomy" id="1193729"/>
    <lineage>
        <taxon>Bacteria</taxon>
        <taxon>Pseudomonadati</taxon>
        <taxon>Pseudomonadota</taxon>
        <taxon>Alphaproteobacteria</taxon>
        <taxon>Rhodospirillales</taxon>
        <taxon>Rhodospirillaceae</taxon>
        <taxon>Candidatus Endolissoclinum</taxon>
    </lineage>
</organism>
<keyword evidence="1" id="KW-1003">Cell membrane</keyword>
<evidence type="ECO:0000256" key="5">
    <source>
        <dbReference type="SAM" id="Coils"/>
    </source>
</evidence>
<feature type="domain" description="Lipopolysaccharide assembly protein A" evidence="7">
    <location>
        <begin position="35"/>
        <end position="93"/>
    </location>
</feature>
<evidence type="ECO:0000256" key="4">
    <source>
        <dbReference type="ARBA" id="ARBA00023136"/>
    </source>
</evidence>
<sequence>MRHINWMLTLIFFCIKLPITVAVVLFAVSNWKLISLELWPLPGVLDVPISLIFMLSLVVGFITGAVIAWIWGFDHNIRANRAEKRLRTLERELTLMRVREEEIRAQLSKSPKGFDFLDKQVS</sequence>
<dbReference type="GO" id="GO:0005886">
    <property type="term" value="C:plasma membrane"/>
    <property type="evidence" value="ECO:0007669"/>
    <property type="project" value="InterPro"/>
</dbReference>
<proteinExistence type="predicted"/>
<feature type="transmembrane region" description="Helical" evidence="6">
    <location>
        <begin position="49"/>
        <end position="71"/>
    </location>
</feature>
<keyword evidence="3 6" id="KW-1133">Transmembrane helix</keyword>
<dbReference type="Proteomes" id="UP000010077">
    <property type="component" value="Chromosome"/>
</dbReference>
<dbReference type="STRING" id="1193729.A1OE_1164"/>
<evidence type="ECO:0000256" key="2">
    <source>
        <dbReference type="ARBA" id="ARBA00022692"/>
    </source>
</evidence>
<dbReference type="Pfam" id="PF06305">
    <property type="entry name" value="LapA_dom"/>
    <property type="match status" value="1"/>
</dbReference>
<dbReference type="OrthoDB" id="7357768at2"/>
<evidence type="ECO:0000313" key="9">
    <source>
        <dbReference type="Proteomes" id="UP000010077"/>
    </source>
</evidence>
<dbReference type="EMBL" id="CP003539">
    <property type="protein sequence ID" value="AFX99342.1"/>
    <property type="molecule type" value="Genomic_DNA"/>
</dbReference>
<protein>
    <recommendedName>
        <fullName evidence="7">Lipopolysaccharide assembly protein A domain-containing protein</fullName>
    </recommendedName>
</protein>
<evidence type="ECO:0000256" key="1">
    <source>
        <dbReference type="ARBA" id="ARBA00022475"/>
    </source>
</evidence>
<accession>K7YP83</accession>
<reference evidence="8 9" key="1">
    <citation type="journal article" date="2012" name="Proc. Natl. Acad. Sci. U.S.A.">
        <title>Genome streamlining and chemical defense in a coral reef symbiosis.</title>
        <authorList>
            <person name="Kwan J.C."/>
            <person name="Donia M.S."/>
            <person name="Han A.W."/>
            <person name="Hirose E."/>
            <person name="Haygood M.G."/>
            <person name="Schmidt E.W."/>
        </authorList>
    </citation>
    <scope>NUCLEOTIDE SEQUENCE [LARGE SCALE GENOMIC DNA]</scope>
    <source>
        <strain evidence="8 9">L2</strain>
    </source>
</reference>
<gene>
    <name evidence="8" type="ORF">A1OE_1164</name>
</gene>
<dbReference type="InterPro" id="IPR010445">
    <property type="entry name" value="LapA_dom"/>
</dbReference>
<evidence type="ECO:0000259" key="7">
    <source>
        <dbReference type="Pfam" id="PF06305"/>
    </source>
</evidence>
<dbReference type="AlphaFoldDB" id="K7YP83"/>
<keyword evidence="2 6" id="KW-0812">Transmembrane</keyword>
<dbReference type="RefSeq" id="WP_015088840.1">
    <property type="nucleotide sequence ID" value="NC_019566.1"/>
</dbReference>
<evidence type="ECO:0000256" key="3">
    <source>
        <dbReference type="ARBA" id="ARBA00022989"/>
    </source>
</evidence>
<keyword evidence="4 6" id="KW-0472">Membrane</keyword>
<evidence type="ECO:0000313" key="8">
    <source>
        <dbReference type="EMBL" id="AFX99342.1"/>
    </source>
</evidence>
<feature type="coiled-coil region" evidence="5">
    <location>
        <begin position="79"/>
        <end position="106"/>
    </location>
</feature>
<keyword evidence="9" id="KW-1185">Reference proteome</keyword>
<name>K7YP83_9PROT</name>
<keyword evidence="5" id="KW-0175">Coiled coil</keyword>